<dbReference type="InterPro" id="IPR003594">
    <property type="entry name" value="HATPase_dom"/>
</dbReference>
<evidence type="ECO:0000313" key="7">
    <source>
        <dbReference type="Proteomes" id="UP001164020"/>
    </source>
</evidence>
<dbReference type="CDD" id="cd16917">
    <property type="entry name" value="HATPase_UhpB-NarQ-NarX-like"/>
    <property type="match status" value="1"/>
</dbReference>
<reference evidence="6" key="1">
    <citation type="submission" date="2022-12" db="EMBL/GenBank/DDBJ databases">
        <title>Jiella pelagia sp. nov., isolated from phosphonate enriched culture of Northwest Pacific surface seawater.</title>
        <authorList>
            <person name="Shin D.Y."/>
            <person name="Hwang C.Y."/>
        </authorList>
    </citation>
    <scope>NUCLEOTIDE SEQUENCE</scope>
    <source>
        <strain evidence="6">HL-NP1</strain>
    </source>
</reference>
<name>A0ABY7C4B4_9HYPH</name>
<evidence type="ECO:0000256" key="4">
    <source>
        <dbReference type="SAM" id="Phobius"/>
    </source>
</evidence>
<keyword evidence="4" id="KW-1133">Transmembrane helix</keyword>
<feature type="transmembrane region" description="Helical" evidence="4">
    <location>
        <begin position="41"/>
        <end position="59"/>
    </location>
</feature>
<dbReference type="Gene3D" id="3.30.565.10">
    <property type="entry name" value="Histidine kinase-like ATPase, C-terminal domain"/>
    <property type="match status" value="1"/>
</dbReference>
<dbReference type="Proteomes" id="UP001164020">
    <property type="component" value="Chromosome"/>
</dbReference>
<protein>
    <submittedName>
        <fullName evidence="6">ATP-binding protein</fullName>
    </submittedName>
</protein>
<gene>
    <name evidence="6" type="ORF">OH818_13720</name>
</gene>
<dbReference type="PANTHER" id="PTHR24421">
    <property type="entry name" value="NITRATE/NITRITE SENSOR PROTEIN NARX-RELATED"/>
    <property type="match status" value="1"/>
</dbReference>
<evidence type="ECO:0000256" key="1">
    <source>
        <dbReference type="ARBA" id="ARBA00022679"/>
    </source>
</evidence>
<dbReference type="InterPro" id="IPR050482">
    <property type="entry name" value="Sensor_HK_TwoCompSys"/>
</dbReference>
<keyword evidence="6" id="KW-0067">ATP-binding</keyword>
<evidence type="ECO:0000256" key="3">
    <source>
        <dbReference type="ARBA" id="ARBA00023012"/>
    </source>
</evidence>
<proteinExistence type="predicted"/>
<dbReference type="RefSeq" id="WP_268883464.1">
    <property type="nucleotide sequence ID" value="NZ_CP114029.1"/>
</dbReference>
<dbReference type="SUPFAM" id="SSF55874">
    <property type="entry name" value="ATPase domain of HSP90 chaperone/DNA topoisomerase II/histidine kinase"/>
    <property type="match status" value="1"/>
</dbReference>
<keyword evidence="3" id="KW-0902">Two-component regulatory system</keyword>
<keyword evidence="1" id="KW-0808">Transferase</keyword>
<keyword evidence="2" id="KW-0418">Kinase</keyword>
<dbReference type="SMART" id="SM00387">
    <property type="entry name" value="HATPase_c"/>
    <property type="match status" value="1"/>
</dbReference>
<dbReference type="GO" id="GO:0005524">
    <property type="term" value="F:ATP binding"/>
    <property type="evidence" value="ECO:0007669"/>
    <property type="project" value="UniProtKB-KW"/>
</dbReference>
<feature type="domain" description="Histidine kinase/HSP90-like ATPase" evidence="5">
    <location>
        <begin position="274"/>
        <end position="371"/>
    </location>
</feature>
<evidence type="ECO:0000259" key="5">
    <source>
        <dbReference type="SMART" id="SM00387"/>
    </source>
</evidence>
<evidence type="ECO:0000313" key="6">
    <source>
        <dbReference type="EMBL" id="WAP70927.1"/>
    </source>
</evidence>
<keyword evidence="4" id="KW-0472">Membrane</keyword>
<organism evidence="6 7">
    <name type="scientific">Jiella pelagia</name>
    <dbReference type="NCBI Taxonomy" id="2986949"/>
    <lineage>
        <taxon>Bacteria</taxon>
        <taxon>Pseudomonadati</taxon>
        <taxon>Pseudomonadota</taxon>
        <taxon>Alphaproteobacteria</taxon>
        <taxon>Hyphomicrobiales</taxon>
        <taxon>Aurantimonadaceae</taxon>
        <taxon>Jiella</taxon>
    </lineage>
</organism>
<keyword evidence="7" id="KW-1185">Reference proteome</keyword>
<evidence type="ECO:0000256" key="2">
    <source>
        <dbReference type="ARBA" id="ARBA00022777"/>
    </source>
</evidence>
<dbReference type="PANTHER" id="PTHR24421:SF61">
    <property type="entry name" value="OXYGEN SENSOR HISTIDINE KINASE NREB"/>
    <property type="match status" value="1"/>
</dbReference>
<accession>A0ABY7C4B4</accession>
<dbReference type="InterPro" id="IPR036890">
    <property type="entry name" value="HATPase_C_sf"/>
</dbReference>
<keyword evidence="6" id="KW-0547">Nucleotide-binding</keyword>
<sequence>MPGIASSSLNAFAYRVWFWFAGILLVLTIDLGLVVWLNTQAWTSLPVAIVVAGLLYFPLRQHVLERIFTPKRAAFTRSSEIVDLVFTREAEQRDEKWDTLLASLFDPLQSERDTASPVTVPRASGDGSMLLVPSFAGLDARRLRLAARGRRLFGPEDIRAIETLLDLGRIVEEGRAAYKLGVVAERDRISRDLHDHLGAQLLSALHTADAGEKDELLRRTLSELRMIVSEEGSGEQSFADVMADLRAEIADRLSLVGIALDYRVIGEDALLPAAAVSALRATLRELVSNVIKHADASVVSICAHVKEGRVTLDVTDNGRGFEQEALNGPGRGMPNLKTRAAALGGSIVFAPAGALDGIAGVAARLRFPLHQPIAASLP</sequence>
<dbReference type="Pfam" id="PF02518">
    <property type="entry name" value="HATPase_c"/>
    <property type="match status" value="1"/>
</dbReference>
<keyword evidence="4" id="KW-0812">Transmembrane</keyword>
<feature type="transmembrane region" description="Helical" evidence="4">
    <location>
        <begin position="12"/>
        <end position="35"/>
    </location>
</feature>
<dbReference type="EMBL" id="CP114029">
    <property type="protein sequence ID" value="WAP70927.1"/>
    <property type="molecule type" value="Genomic_DNA"/>
</dbReference>